<keyword evidence="5" id="KW-1185">Reference proteome</keyword>
<reference evidence="5" key="1">
    <citation type="submission" date="2017-10" db="EMBL/GenBank/DDBJ databases">
        <authorList>
            <person name="Kravchenko I.K."/>
            <person name="Grouzdev D.S."/>
        </authorList>
    </citation>
    <scope>NUCLEOTIDE SEQUENCE [LARGE SCALE GENOMIC DNA]</scope>
    <source>
        <strain evidence="5">B2</strain>
    </source>
</reference>
<proteinExistence type="predicted"/>
<dbReference type="InterPro" id="IPR000326">
    <property type="entry name" value="PAP2/HPO"/>
</dbReference>
<dbReference type="PANTHER" id="PTHR14969">
    <property type="entry name" value="SPHINGOSINE-1-PHOSPHATE PHOSPHOHYDROLASE"/>
    <property type="match status" value="1"/>
</dbReference>
<dbReference type="EMBL" id="PDKW01000040">
    <property type="protein sequence ID" value="PGH57256.1"/>
    <property type="molecule type" value="Genomic_DNA"/>
</dbReference>
<evidence type="ECO:0000256" key="2">
    <source>
        <dbReference type="SAM" id="Phobius"/>
    </source>
</evidence>
<feature type="region of interest" description="Disordered" evidence="1">
    <location>
        <begin position="1"/>
        <end position="39"/>
    </location>
</feature>
<dbReference type="Pfam" id="PF01569">
    <property type="entry name" value="PAP2"/>
    <property type="match status" value="1"/>
</dbReference>
<keyword evidence="2" id="KW-1133">Transmembrane helix</keyword>
<dbReference type="Proteomes" id="UP000225379">
    <property type="component" value="Unassembled WGS sequence"/>
</dbReference>
<feature type="transmembrane region" description="Helical" evidence="2">
    <location>
        <begin position="185"/>
        <end position="205"/>
    </location>
</feature>
<dbReference type="OrthoDB" id="9801622at2"/>
<dbReference type="CDD" id="cd03385">
    <property type="entry name" value="PAP2_BcrC_like"/>
    <property type="match status" value="1"/>
</dbReference>
<dbReference type="SMART" id="SM00014">
    <property type="entry name" value="acidPPc"/>
    <property type="match status" value="1"/>
</dbReference>
<evidence type="ECO:0000259" key="3">
    <source>
        <dbReference type="SMART" id="SM00014"/>
    </source>
</evidence>
<dbReference type="InterPro" id="IPR033879">
    <property type="entry name" value="UPP_Pase"/>
</dbReference>
<protein>
    <submittedName>
        <fullName evidence="4">Undecaprenyl-diphosphatase</fullName>
    </submittedName>
</protein>
<gene>
    <name evidence="4" type="ORF">CRT60_12415</name>
</gene>
<evidence type="ECO:0000313" key="4">
    <source>
        <dbReference type="EMBL" id="PGH57256.1"/>
    </source>
</evidence>
<feature type="domain" description="Phosphatidic acid phosphatase type 2/haloperoxidase" evidence="3">
    <location>
        <begin position="115"/>
        <end position="226"/>
    </location>
</feature>
<sequence length="263" mass="28405">MRGVMKNACSVPQTGPSPIPASLPNSPERSSPSHRRHARSAPALPICLPGLSSHRNKWTSLMEALNRHLFLLLNAPPDPQTMLLLLARFLADDVVVLAAALIAVLWVWGRHNGRSALVGAGCALLTAALINTVIGAIWQHPRPFMIGLGHQLIPHAADSSFPSDHATFMWTIGVSLLLRGSWPRLGWGMMAFGVGVAWARIYLGVHFPLDMAGALLVATTASLLVVPVRPLIDRMLTPAIVRLYEGTVRLLHLPAALFPLDRG</sequence>
<feature type="transmembrane region" description="Helical" evidence="2">
    <location>
        <begin position="211"/>
        <end position="232"/>
    </location>
</feature>
<dbReference type="GO" id="GO:0005886">
    <property type="term" value="C:plasma membrane"/>
    <property type="evidence" value="ECO:0007669"/>
    <property type="project" value="InterPro"/>
</dbReference>
<keyword evidence="2" id="KW-0812">Transmembrane</keyword>
<evidence type="ECO:0000256" key="1">
    <source>
        <dbReference type="SAM" id="MobiDB-lite"/>
    </source>
</evidence>
<accession>A0A2B8BEU3</accession>
<name>A0A2B8BEU3_9PROT</name>
<feature type="transmembrane region" description="Helical" evidence="2">
    <location>
        <begin position="115"/>
        <end position="138"/>
    </location>
</feature>
<dbReference type="AlphaFoldDB" id="A0A2B8BEU3"/>
<organism evidence="4 5">
    <name type="scientific">Azospirillum palustre</name>
    <dbReference type="NCBI Taxonomy" id="2044885"/>
    <lineage>
        <taxon>Bacteria</taxon>
        <taxon>Pseudomonadati</taxon>
        <taxon>Pseudomonadota</taxon>
        <taxon>Alphaproteobacteria</taxon>
        <taxon>Rhodospirillales</taxon>
        <taxon>Azospirillaceae</taxon>
        <taxon>Azospirillum</taxon>
    </lineage>
</organism>
<evidence type="ECO:0000313" key="5">
    <source>
        <dbReference type="Proteomes" id="UP000225379"/>
    </source>
</evidence>
<dbReference type="SUPFAM" id="SSF48317">
    <property type="entry name" value="Acid phosphatase/Vanadium-dependent haloperoxidase"/>
    <property type="match status" value="1"/>
</dbReference>
<dbReference type="GO" id="GO:0050380">
    <property type="term" value="F:undecaprenyl-diphosphatase activity"/>
    <property type="evidence" value="ECO:0007669"/>
    <property type="project" value="InterPro"/>
</dbReference>
<dbReference type="PANTHER" id="PTHR14969:SF13">
    <property type="entry name" value="AT30094P"/>
    <property type="match status" value="1"/>
</dbReference>
<dbReference type="InterPro" id="IPR036938">
    <property type="entry name" value="PAP2/HPO_sf"/>
</dbReference>
<dbReference type="Gene3D" id="1.20.144.10">
    <property type="entry name" value="Phosphatidic acid phosphatase type 2/haloperoxidase"/>
    <property type="match status" value="1"/>
</dbReference>
<feature type="transmembrane region" description="Helical" evidence="2">
    <location>
        <begin position="89"/>
        <end position="109"/>
    </location>
</feature>
<keyword evidence="2" id="KW-0472">Membrane</keyword>
<comment type="caution">
    <text evidence="4">The sequence shown here is derived from an EMBL/GenBank/DDBJ whole genome shotgun (WGS) entry which is preliminary data.</text>
</comment>